<accession>A0A5C5XL68</accession>
<dbReference type="AlphaFoldDB" id="A0A5C5XL68"/>
<reference evidence="1 2" key="1">
    <citation type="submission" date="2019-02" db="EMBL/GenBank/DDBJ databases">
        <title>Deep-cultivation of Planctomycetes and their phenomic and genomic characterization uncovers novel biology.</title>
        <authorList>
            <person name="Wiegand S."/>
            <person name="Jogler M."/>
            <person name="Boedeker C."/>
            <person name="Pinto D."/>
            <person name="Vollmers J."/>
            <person name="Rivas-Marin E."/>
            <person name="Kohn T."/>
            <person name="Peeters S.H."/>
            <person name="Heuer A."/>
            <person name="Rast P."/>
            <person name="Oberbeckmann S."/>
            <person name="Bunk B."/>
            <person name="Jeske O."/>
            <person name="Meyerdierks A."/>
            <person name="Storesund J.E."/>
            <person name="Kallscheuer N."/>
            <person name="Luecker S."/>
            <person name="Lage O.M."/>
            <person name="Pohl T."/>
            <person name="Merkel B.J."/>
            <person name="Hornburger P."/>
            <person name="Mueller R.-W."/>
            <person name="Bruemmer F."/>
            <person name="Labrenz M."/>
            <person name="Spormann A.M."/>
            <person name="Op Den Camp H."/>
            <person name="Overmann J."/>
            <person name="Amann R."/>
            <person name="Jetten M.S.M."/>
            <person name="Mascher T."/>
            <person name="Medema M.H."/>
            <person name="Devos D.P."/>
            <person name="Kaster A.-K."/>
            <person name="Ovreas L."/>
            <person name="Rohde M."/>
            <person name="Galperin M.Y."/>
            <person name="Jogler C."/>
        </authorList>
    </citation>
    <scope>NUCLEOTIDE SEQUENCE [LARGE SCALE GENOMIC DNA]</scope>
    <source>
        <strain evidence="1 2">Pan54</strain>
    </source>
</reference>
<dbReference type="EMBL" id="SJPG01000001">
    <property type="protein sequence ID" value="TWT63143.1"/>
    <property type="molecule type" value="Genomic_DNA"/>
</dbReference>
<proteinExistence type="predicted"/>
<dbReference type="RefSeq" id="WP_146504921.1">
    <property type="nucleotide sequence ID" value="NZ_SJPG01000001.1"/>
</dbReference>
<evidence type="ECO:0000313" key="2">
    <source>
        <dbReference type="Proteomes" id="UP000316095"/>
    </source>
</evidence>
<dbReference type="Proteomes" id="UP000316095">
    <property type="component" value="Unassembled WGS sequence"/>
</dbReference>
<keyword evidence="2" id="KW-1185">Reference proteome</keyword>
<name>A0A5C5XL68_9PLAN</name>
<evidence type="ECO:0000313" key="1">
    <source>
        <dbReference type="EMBL" id="TWT63143.1"/>
    </source>
</evidence>
<evidence type="ECO:0008006" key="3">
    <source>
        <dbReference type="Google" id="ProtNLM"/>
    </source>
</evidence>
<organism evidence="1 2">
    <name type="scientific">Rubinisphaera italica</name>
    <dbReference type="NCBI Taxonomy" id="2527969"/>
    <lineage>
        <taxon>Bacteria</taxon>
        <taxon>Pseudomonadati</taxon>
        <taxon>Planctomycetota</taxon>
        <taxon>Planctomycetia</taxon>
        <taxon>Planctomycetales</taxon>
        <taxon>Planctomycetaceae</taxon>
        <taxon>Rubinisphaera</taxon>
    </lineage>
</organism>
<gene>
    <name evidence="1" type="ORF">Pan54_38950</name>
</gene>
<dbReference type="OrthoDB" id="291147at2"/>
<protein>
    <recommendedName>
        <fullName evidence="3">CopG-like ribbon-helix-helix domain-containing protein</fullName>
    </recommendedName>
</protein>
<sequence>MNQRIERNEMRKQISIFVPMSDWKKIRHEAARNRIPMTELCRRWMRPEIERLQEGQHTSNSILH</sequence>
<comment type="caution">
    <text evidence="1">The sequence shown here is derived from an EMBL/GenBank/DDBJ whole genome shotgun (WGS) entry which is preliminary data.</text>
</comment>